<dbReference type="AlphaFoldDB" id="A0A0K1EKD2"/>
<dbReference type="KEGG" id="ccro:CMC5_052120"/>
<organism evidence="2 3">
    <name type="scientific">Chondromyces crocatus</name>
    <dbReference type="NCBI Taxonomy" id="52"/>
    <lineage>
        <taxon>Bacteria</taxon>
        <taxon>Pseudomonadati</taxon>
        <taxon>Myxococcota</taxon>
        <taxon>Polyangia</taxon>
        <taxon>Polyangiales</taxon>
        <taxon>Polyangiaceae</taxon>
        <taxon>Chondromyces</taxon>
    </lineage>
</organism>
<feature type="transmembrane region" description="Helical" evidence="1">
    <location>
        <begin position="12"/>
        <end position="35"/>
    </location>
</feature>
<evidence type="ECO:0000313" key="3">
    <source>
        <dbReference type="Proteomes" id="UP000067626"/>
    </source>
</evidence>
<dbReference type="PROSITE" id="PS00409">
    <property type="entry name" value="PROKAR_NTER_METHYL"/>
    <property type="match status" value="1"/>
</dbReference>
<keyword evidence="1" id="KW-0812">Transmembrane</keyword>
<sequence>MRGTAAQRGRGFTLVELMIVVAIIGILAGLAVVGVRRYLVAARVAEAKDIVGAISRSATVAYNNEQSVPVIPPGPGFYSPTSRMLCGSAAPVPTSLDLVRGKKYQPNTAANSDFNTGNMGVGWQCLKFAIEQPIHFQYHYSSAGNFVSSGLPGAPTPSGAEAFEAAALGDLNADTTISTFARVGEVHDSELILSTAIFVHNEFE</sequence>
<reference evidence="2 3" key="1">
    <citation type="submission" date="2015-07" db="EMBL/GenBank/DDBJ databases">
        <title>Genome analysis of myxobacterium Chondromyces crocatus Cm c5 reveals a high potential for natural compound synthesis and the genetic basis for the loss of fruiting body formation.</title>
        <authorList>
            <person name="Zaburannyi N."/>
            <person name="Bunk B."/>
            <person name="Maier J."/>
            <person name="Overmann J."/>
            <person name="Mueller R."/>
        </authorList>
    </citation>
    <scope>NUCLEOTIDE SEQUENCE [LARGE SCALE GENOMIC DNA]</scope>
    <source>
        <strain evidence="2 3">Cm c5</strain>
    </source>
</reference>
<dbReference type="OrthoDB" id="5510596at2"/>
<gene>
    <name evidence="2" type="ORF">CMC5_052120</name>
</gene>
<dbReference type="RefSeq" id="WP_050432887.1">
    <property type="nucleotide sequence ID" value="NZ_CP012159.1"/>
</dbReference>
<dbReference type="InterPro" id="IPR012902">
    <property type="entry name" value="N_methyl_site"/>
</dbReference>
<dbReference type="Gene3D" id="3.30.700.10">
    <property type="entry name" value="Glycoprotein, Type 4 Pilin"/>
    <property type="match status" value="1"/>
</dbReference>
<dbReference type="NCBIfam" id="TIGR02532">
    <property type="entry name" value="IV_pilin_GFxxxE"/>
    <property type="match status" value="1"/>
</dbReference>
<dbReference type="PANTHER" id="PTHR30093">
    <property type="entry name" value="GENERAL SECRETION PATHWAY PROTEIN G"/>
    <property type="match status" value="1"/>
</dbReference>
<protein>
    <submittedName>
        <fullName evidence="2">Fimbiral protein pilA</fullName>
    </submittedName>
</protein>
<dbReference type="STRING" id="52.CMC5_052120"/>
<dbReference type="Proteomes" id="UP000067626">
    <property type="component" value="Chromosome"/>
</dbReference>
<evidence type="ECO:0000256" key="1">
    <source>
        <dbReference type="SAM" id="Phobius"/>
    </source>
</evidence>
<keyword evidence="1" id="KW-1133">Transmembrane helix</keyword>
<proteinExistence type="predicted"/>
<evidence type="ECO:0000313" key="2">
    <source>
        <dbReference type="EMBL" id="AKT41053.1"/>
    </source>
</evidence>
<dbReference type="InterPro" id="IPR045584">
    <property type="entry name" value="Pilin-like"/>
</dbReference>
<dbReference type="EMBL" id="CP012159">
    <property type="protein sequence ID" value="AKT41053.1"/>
    <property type="molecule type" value="Genomic_DNA"/>
</dbReference>
<name>A0A0K1EKD2_CHOCO</name>
<accession>A0A0K1EKD2</accession>
<keyword evidence="3" id="KW-1185">Reference proteome</keyword>
<dbReference type="SUPFAM" id="SSF54523">
    <property type="entry name" value="Pili subunits"/>
    <property type="match status" value="1"/>
</dbReference>
<dbReference type="Pfam" id="PF07963">
    <property type="entry name" value="N_methyl"/>
    <property type="match status" value="1"/>
</dbReference>
<keyword evidence="1" id="KW-0472">Membrane</keyword>